<evidence type="ECO:0000313" key="2">
    <source>
        <dbReference type="Proteomes" id="UP000604046"/>
    </source>
</evidence>
<reference evidence="1" key="1">
    <citation type="submission" date="2021-02" db="EMBL/GenBank/DDBJ databases">
        <authorList>
            <person name="Dougan E. K."/>
            <person name="Rhodes N."/>
            <person name="Thang M."/>
            <person name="Chan C."/>
        </authorList>
    </citation>
    <scope>NUCLEOTIDE SEQUENCE</scope>
</reference>
<organism evidence="1 2">
    <name type="scientific">Symbiodinium natans</name>
    <dbReference type="NCBI Taxonomy" id="878477"/>
    <lineage>
        <taxon>Eukaryota</taxon>
        <taxon>Sar</taxon>
        <taxon>Alveolata</taxon>
        <taxon>Dinophyceae</taxon>
        <taxon>Suessiales</taxon>
        <taxon>Symbiodiniaceae</taxon>
        <taxon>Symbiodinium</taxon>
    </lineage>
</organism>
<protein>
    <submittedName>
        <fullName evidence="1">Uncharacterized protein</fullName>
    </submittedName>
</protein>
<dbReference type="Proteomes" id="UP000604046">
    <property type="component" value="Unassembled WGS sequence"/>
</dbReference>
<dbReference type="EMBL" id="CAJNDS010001079">
    <property type="protein sequence ID" value="CAE7246351.1"/>
    <property type="molecule type" value="Genomic_DNA"/>
</dbReference>
<dbReference type="OrthoDB" id="414607at2759"/>
<comment type="caution">
    <text evidence="1">The sequence shown here is derived from an EMBL/GenBank/DDBJ whole genome shotgun (WGS) entry which is preliminary data.</text>
</comment>
<dbReference type="AlphaFoldDB" id="A0A812LLN1"/>
<name>A0A812LLN1_9DINO</name>
<proteinExistence type="predicted"/>
<evidence type="ECO:0000313" key="1">
    <source>
        <dbReference type="EMBL" id="CAE7246351.1"/>
    </source>
</evidence>
<keyword evidence="2" id="KW-1185">Reference proteome</keyword>
<gene>
    <name evidence="1" type="ORF">SNAT2548_LOCUS11696</name>
</gene>
<accession>A0A812LLN1</accession>
<sequence length="506" mass="56956">MSFKRARAEQQSGGYGLDDAWVCDADRDLEVQAGANFRKLLLEKYTDGSFTAADTCLLAFFHTASGGIGAEDLGLAPEQASRHGSEHLRCHLRKEFSEPHVQWIKVPMNTKKSIGRHAPEPDVAKFLESDRTLGDLYEKHPDVSTLHDDLRLAIVDFKADWPAGWSQEVTILNGEMQKAIYRILVYRSKRGQALGRTLQQAFEPLGLPKGARLEPSAQVPDVGLFETLECPFVCQFYVGGPHGRVLHDSPFLKIPGVDLSTWCIDLLHSWHFGPLSTYVTVTLQHLLQSPIWKSSIPGLDKDENSKLSLMALKAELWTHYKNRRNRDPNWKKKGSEVWNLTLNMLSDKYLKAKAAETHGLLGFVLEMLQKHASTLSSTGTQQDQVRFQLLTHAGVSAEAFDGVLASHERKIDQSVAEDLFSHYNRFIVLCDRAGLPILPKAHLMYHCVQRSPAKGNPRLYTTYVDESYNGAIARVCRSVHRRGWALAVYRKLEMIEQMQAKAEDPS</sequence>